<keyword evidence="5 12" id="KW-0479">Metal-binding</keyword>
<dbReference type="Gene3D" id="1.10.390.10">
    <property type="entry name" value="Neutral Protease Domain 2"/>
    <property type="match status" value="1"/>
</dbReference>
<evidence type="ECO:0000256" key="9">
    <source>
        <dbReference type="ARBA" id="ARBA00023049"/>
    </source>
</evidence>
<gene>
    <name evidence="15" type="ORF">FWILDA_LOCUS13378</name>
</gene>
<evidence type="ECO:0000256" key="7">
    <source>
        <dbReference type="ARBA" id="ARBA00022801"/>
    </source>
</evidence>
<dbReference type="AlphaFoldDB" id="A0A9W4T2H3"/>
<dbReference type="GO" id="GO:0006508">
    <property type="term" value="P:proteolysis"/>
    <property type="evidence" value="ECO:0007669"/>
    <property type="project" value="UniProtKB-KW"/>
</dbReference>
<keyword evidence="3 13" id="KW-0964">Secreted</keyword>
<dbReference type="EC" id="3.4.24.-" evidence="13"/>
<comment type="subcellular location">
    <subcellularLocation>
        <location evidence="1 13">Secreted</location>
    </subcellularLocation>
</comment>
<dbReference type="InterPro" id="IPR027268">
    <property type="entry name" value="Peptidase_M4/M1_CTD_sf"/>
</dbReference>
<dbReference type="Proteomes" id="UP001153678">
    <property type="component" value="Unassembled WGS sequence"/>
</dbReference>
<feature type="binding site" evidence="12">
    <location>
        <position position="318"/>
    </location>
    <ligand>
        <name>Zn(2+)</name>
        <dbReference type="ChEBI" id="CHEBI:29105"/>
        <note>catalytic</note>
    </ligand>
</feature>
<evidence type="ECO:0000313" key="15">
    <source>
        <dbReference type="EMBL" id="CAI2188034.1"/>
    </source>
</evidence>
<dbReference type="Pfam" id="PF02128">
    <property type="entry name" value="Peptidase_M36"/>
    <property type="match status" value="1"/>
</dbReference>
<dbReference type="PANTHER" id="PTHR33478">
    <property type="entry name" value="EXTRACELLULAR METALLOPROTEINASE MEP"/>
    <property type="match status" value="1"/>
</dbReference>
<evidence type="ECO:0000256" key="2">
    <source>
        <dbReference type="ARBA" id="ARBA00006006"/>
    </source>
</evidence>
<feature type="active site" evidence="11">
    <location>
        <position position="503"/>
    </location>
</feature>
<comment type="caution">
    <text evidence="15">The sequence shown here is derived from an EMBL/GenBank/DDBJ whole genome shotgun (WGS) entry which is preliminary data.</text>
</comment>
<dbReference type="PANTHER" id="PTHR33478:SF1">
    <property type="entry name" value="EXTRACELLULAR METALLOPROTEINASE MEP"/>
    <property type="match status" value="1"/>
</dbReference>
<comment type="cofactor">
    <cofactor evidence="12">
        <name>Zn(2+)</name>
        <dbReference type="ChEBI" id="CHEBI:29105"/>
    </cofactor>
    <text evidence="12">Binds 1 zinc ion per subunit.</text>
</comment>
<evidence type="ECO:0000256" key="3">
    <source>
        <dbReference type="ARBA" id="ARBA00022525"/>
    </source>
</evidence>
<keyword evidence="16" id="KW-1185">Reference proteome</keyword>
<evidence type="ECO:0000256" key="10">
    <source>
        <dbReference type="ARBA" id="ARBA00023145"/>
    </source>
</evidence>
<keyword evidence="4 13" id="KW-0645">Protease</keyword>
<keyword evidence="6" id="KW-0732">Signal</keyword>
<keyword evidence="8 12" id="KW-0862">Zinc</keyword>
<feature type="binding site" evidence="12">
    <location>
        <position position="506"/>
    </location>
    <ligand>
        <name>Zn(2+)</name>
        <dbReference type="ChEBI" id="CHEBI:29105"/>
        <note>catalytic</note>
    </ligand>
</feature>
<dbReference type="GO" id="GO:0004222">
    <property type="term" value="F:metalloendopeptidase activity"/>
    <property type="evidence" value="ECO:0007669"/>
    <property type="project" value="InterPro"/>
</dbReference>
<evidence type="ECO:0000256" key="4">
    <source>
        <dbReference type="ARBA" id="ARBA00022670"/>
    </source>
</evidence>
<evidence type="ECO:0000256" key="6">
    <source>
        <dbReference type="ARBA" id="ARBA00022729"/>
    </source>
</evidence>
<dbReference type="InterPro" id="IPR050371">
    <property type="entry name" value="Fungal_virulence_M36"/>
</dbReference>
<dbReference type="GO" id="GO:0005615">
    <property type="term" value="C:extracellular space"/>
    <property type="evidence" value="ECO:0007669"/>
    <property type="project" value="InterPro"/>
</dbReference>
<evidence type="ECO:0000256" key="5">
    <source>
        <dbReference type="ARBA" id="ARBA00022723"/>
    </source>
</evidence>
<evidence type="ECO:0000313" key="16">
    <source>
        <dbReference type="Proteomes" id="UP001153678"/>
    </source>
</evidence>
<keyword evidence="7 13" id="KW-0378">Hydrolase</keyword>
<evidence type="ECO:0000256" key="12">
    <source>
        <dbReference type="PIRSR" id="PIRSR601842-2"/>
    </source>
</evidence>
<dbReference type="InterPro" id="IPR011096">
    <property type="entry name" value="FTP_domain"/>
</dbReference>
<feature type="non-terminal residue" evidence="15">
    <location>
        <position position="742"/>
    </location>
</feature>
<feature type="binding site" evidence="12">
    <location>
        <position position="502"/>
    </location>
    <ligand>
        <name>Zn(2+)</name>
        <dbReference type="ChEBI" id="CHEBI:29105"/>
        <note>catalytic</note>
    </ligand>
</feature>
<name>A0A9W4T2H3_9GLOM</name>
<dbReference type="InterPro" id="IPR001842">
    <property type="entry name" value="Peptidase_M36"/>
</dbReference>
<feature type="domain" description="FTP" evidence="14">
    <location>
        <begin position="97"/>
        <end position="148"/>
    </location>
</feature>
<reference evidence="15" key="1">
    <citation type="submission" date="2022-08" db="EMBL/GenBank/DDBJ databases">
        <authorList>
            <person name="Kallberg Y."/>
            <person name="Tangrot J."/>
            <person name="Rosling A."/>
        </authorList>
    </citation>
    <scope>NUCLEOTIDE SEQUENCE</scope>
    <source>
        <strain evidence="15">Wild A</strain>
    </source>
</reference>
<organism evidence="15 16">
    <name type="scientific">Funneliformis geosporum</name>
    <dbReference type="NCBI Taxonomy" id="1117311"/>
    <lineage>
        <taxon>Eukaryota</taxon>
        <taxon>Fungi</taxon>
        <taxon>Fungi incertae sedis</taxon>
        <taxon>Mucoromycota</taxon>
        <taxon>Glomeromycotina</taxon>
        <taxon>Glomeromycetes</taxon>
        <taxon>Glomerales</taxon>
        <taxon>Glomeraceae</taxon>
        <taxon>Funneliformis</taxon>
    </lineage>
</organism>
<keyword evidence="9 13" id="KW-0482">Metalloprotease</keyword>
<sequence length="742" mass="84004">QSAEYSLPQEIIVPDVAWALLTLATNGRAHVIKDSSTPQVPRNRGNFGPELHHRSYISPDSINKAKLSFNALTTPNRGLSPREIAIQFVKESLHPYADFIIKNIYKSEHNGITHVYLKQVVNGLQVINGDLNINIDRFGRVISYGDSFVVPPSLTGHNKYTTKNSFEDDDNVVINNGKYFITSNPRQVIISSHPPNLKDEKVNNYGTVQYKINSGIAEIISPFDALKSFATYINHTIPSLENIQYFESFNEDDQDHLIFEKIPFALSPVKVSQNYLQLDDMSLQLVWDLQIEMENNWYHVHINAYTGELIALMDWVADASYNVFPLGLNDPKEGDRELQIDPHDIVASRNGWHSQGKRNFTTTVGNNVYAHENLDGKWEWENNYRPDGEDILLFDFPLNLSDTPKSYIDASITNLFFWNNKIHDLFYRYGFNEVAGNFQQENYGNGGKDKDPVIANAQDGSGFNNANFATPPDGQHGKMRMYVWDVVNPWRDGDLESGIIIHEYSHGISTRLTGGPGNSGCLGWGEAGGMGEGWGDFFATILRMKPEYDRNKDFDMGNWANGGRGIRKFPYSTSLKTNPETFSVMDKPGYWGVHAKGAVWAEMLYEVYWNLVDKHGFTSQWFPPTNNHNETSWYNSKSSSGVHTLNPKHGNTLTLQLVVDGMKLQPCRPTFITARNAIIQADEILTKGENKCEIWKGFAKRGLGVKAKIIGDNPWGGGIRKENFEVPEDWEESFFRSFIVNL</sequence>
<evidence type="ECO:0000256" key="13">
    <source>
        <dbReference type="RuleBase" id="RU364017"/>
    </source>
</evidence>
<dbReference type="Pfam" id="PF07504">
    <property type="entry name" value="FTP"/>
    <property type="match status" value="1"/>
</dbReference>
<proteinExistence type="inferred from homology"/>
<evidence type="ECO:0000256" key="1">
    <source>
        <dbReference type="ARBA" id="ARBA00004613"/>
    </source>
</evidence>
<dbReference type="OrthoDB" id="3227768at2759"/>
<protein>
    <recommendedName>
        <fullName evidence="13">Extracellular metalloproteinase</fullName>
        <ecNumber evidence="13">3.4.24.-</ecNumber>
    </recommendedName>
    <alternativeName>
        <fullName evidence="13">Fungalysin</fullName>
    </alternativeName>
</protein>
<evidence type="ECO:0000256" key="8">
    <source>
        <dbReference type="ARBA" id="ARBA00022833"/>
    </source>
</evidence>
<evidence type="ECO:0000256" key="11">
    <source>
        <dbReference type="PIRSR" id="PIRSR601842-1"/>
    </source>
</evidence>
<dbReference type="SUPFAM" id="SSF55486">
    <property type="entry name" value="Metalloproteases ('zincins'), catalytic domain"/>
    <property type="match status" value="1"/>
</dbReference>
<feature type="binding site" evidence="12">
    <location>
        <position position="532"/>
    </location>
    <ligand>
        <name>Zn(2+)</name>
        <dbReference type="ChEBI" id="CHEBI:29105"/>
        <note>catalytic</note>
    </ligand>
</feature>
<comment type="similarity">
    <text evidence="2 13">Belongs to the peptidase M36 family.</text>
</comment>
<keyword evidence="10 13" id="KW-0865">Zymogen</keyword>
<dbReference type="EMBL" id="CAMKVN010004940">
    <property type="protein sequence ID" value="CAI2188034.1"/>
    <property type="molecule type" value="Genomic_DNA"/>
</dbReference>
<dbReference type="CDD" id="cd09596">
    <property type="entry name" value="M36"/>
    <property type="match status" value="1"/>
</dbReference>
<dbReference type="Gene3D" id="3.10.170.10">
    <property type="match status" value="1"/>
</dbReference>
<dbReference type="GO" id="GO:0008270">
    <property type="term" value="F:zinc ion binding"/>
    <property type="evidence" value="ECO:0007669"/>
    <property type="project" value="InterPro"/>
</dbReference>
<evidence type="ECO:0000259" key="14">
    <source>
        <dbReference type="Pfam" id="PF07504"/>
    </source>
</evidence>
<accession>A0A9W4T2H3</accession>